<dbReference type="PaxDb" id="2903-EOD39014"/>
<dbReference type="RefSeq" id="XP_005791574.1">
    <property type="nucleotide sequence ID" value="XM_005791517.1"/>
</dbReference>
<dbReference type="eggNOG" id="ENOG502S4BV">
    <property type="taxonomic scope" value="Eukaryota"/>
</dbReference>
<keyword evidence="1" id="KW-0732">Signal</keyword>
<dbReference type="GeneID" id="17284285"/>
<protein>
    <recommendedName>
        <fullName evidence="2">YchJ-like middle NTF2-like domain-containing protein</fullName>
    </recommendedName>
</protein>
<dbReference type="KEGG" id="ehx:EMIHUDRAFT_454508"/>
<dbReference type="Pfam" id="PF17775">
    <property type="entry name" value="YchJ_M-like"/>
    <property type="match status" value="1"/>
</dbReference>
<reference evidence="4" key="1">
    <citation type="journal article" date="2013" name="Nature">
        <title>Pan genome of the phytoplankton Emiliania underpins its global distribution.</title>
        <authorList>
            <person name="Read B.A."/>
            <person name="Kegel J."/>
            <person name="Klute M.J."/>
            <person name="Kuo A."/>
            <person name="Lefebvre S.C."/>
            <person name="Maumus F."/>
            <person name="Mayer C."/>
            <person name="Miller J."/>
            <person name="Monier A."/>
            <person name="Salamov A."/>
            <person name="Young J."/>
            <person name="Aguilar M."/>
            <person name="Claverie J.M."/>
            <person name="Frickenhaus S."/>
            <person name="Gonzalez K."/>
            <person name="Herman E.K."/>
            <person name="Lin Y.C."/>
            <person name="Napier J."/>
            <person name="Ogata H."/>
            <person name="Sarno A.F."/>
            <person name="Shmutz J."/>
            <person name="Schroeder D."/>
            <person name="de Vargas C."/>
            <person name="Verret F."/>
            <person name="von Dassow P."/>
            <person name="Valentin K."/>
            <person name="Van de Peer Y."/>
            <person name="Wheeler G."/>
            <person name="Dacks J.B."/>
            <person name="Delwiche C.F."/>
            <person name="Dyhrman S.T."/>
            <person name="Glockner G."/>
            <person name="John U."/>
            <person name="Richards T."/>
            <person name="Worden A.Z."/>
            <person name="Zhang X."/>
            <person name="Grigoriev I.V."/>
            <person name="Allen A.E."/>
            <person name="Bidle K."/>
            <person name="Borodovsky M."/>
            <person name="Bowler C."/>
            <person name="Brownlee C."/>
            <person name="Cock J.M."/>
            <person name="Elias M."/>
            <person name="Gladyshev V.N."/>
            <person name="Groth M."/>
            <person name="Guda C."/>
            <person name="Hadaegh A."/>
            <person name="Iglesias-Rodriguez M.D."/>
            <person name="Jenkins J."/>
            <person name="Jones B.M."/>
            <person name="Lawson T."/>
            <person name="Leese F."/>
            <person name="Lindquist E."/>
            <person name="Lobanov A."/>
            <person name="Lomsadze A."/>
            <person name="Malik S.B."/>
            <person name="Marsh M.E."/>
            <person name="Mackinder L."/>
            <person name="Mock T."/>
            <person name="Mueller-Roeber B."/>
            <person name="Pagarete A."/>
            <person name="Parker M."/>
            <person name="Probert I."/>
            <person name="Quesneville H."/>
            <person name="Raines C."/>
            <person name="Rensing S.A."/>
            <person name="Riano-Pachon D.M."/>
            <person name="Richier S."/>
            <person name="Rokitta S."/>
            <person name="Shiraiwa Y."/>
            <person name="Soanes D.M."/>
            <person name="van der Giezen M."/>
            <person name="Wahlund T.M."/>
            <person name="Williams B."/>
            <person name="Wilson W."/>
            <person name="Wolfe G."/>
            <person name="Wurch L.L."/>
        </authorList>
    </citation>
    <scope>NUCLEOTIDE SEQUENCE</scope>
</reference>
<dbReference type="HOGENOM" id="CLU_1121806_0_0_1"/>
<dbReference type="AlphaFoldDB" id="A0A0D3KTR0"/>
<sequence>MLLVVTLAVALAPGSVVLPPSRGALPLSRGAARGCRCAKPPAEMAGFGAPKKAPPTLEEVVRGFGNRLPKDFDKPCACGSGVAYANCCRPYHAGEARAETATRCLQARWSAFAYRLPLYIMESTDQSNPDHMKDRIKWAKKLHKTSMFDNFDFALSSLGVGEEEPGEDGGEVWMDNEFHLATKNSAAPAVVTYERTRFVRRGDEWRFASGAVSSEAPGLRGREAMSTEGALASLKKDVEYAKRLVQGK</sequence>
<accession>A0A0D3KTR0</accession>
<evidence type="ECO:0000259" key="2">
    <source>
        <dbReference type="Pfam" id="PF17775"/>
    </source>
</evidence>
<evidence type="ECO:0000313" key="4">
    <source>
        <dbReference type="Proteomes" id="UP000013827"/>
    </source>
</evidence>
<dbReference type="EnsemblProtists" id="EOD39145">
    <property type="protein sequence ID" value="EOD39145"/>
    <property type="gene ID" value="EMIHUDRAFT_460410"/>
</dbReference>
<name>A0A0D3KTR0_EMIH1</name>
<dbReference type="RefSeq" id="XP_005791443.1">
    <property type="nucleotide sequence ID" value="XM_005791386.1"/>
</dbReference>
<feature type="domain" description="YchJ-like middle NTF2-like" evidence="2">
    <location>
        <begin position="100"/>
        <end position="210"/>
    </location>
</feature>
<keyword evidence="4" id="KW-1185">Reference proteome</keyword>
<dbReference type="InterPro" id="IPR048469">
    <property type="entry name" value="YchJ-like_M"/>
</dbReference>
<dbReference type="EnsemblProtists" id="EOD39014">
    <property type="protein sequence ID" value="EOD39014"/>
    <property type="gene ID" value="EMIHUDRAFT_454508"/>
</dbReference>
<dbReference type="Gene3D" id="3.10.450.50">
    <property type="match status" value="1"/>
</dbReference>
<dbReference type="SUPFAM" id="SSF54427">
    <property type="entry name" value="NTF2-like"/>
    <property type="match status" value="1"/>
</dbReference>
<organism evidence="3 4">
    <name type="scientific">Emiliania huxleyi (strain CCMP1516)</name>
    <dbReference type="NCBI Taxonomy" id="280463"/>
    <lineage>
        <taxon>Eukaryota</taxon>
        <taxon>Haptista</taxon>
        <taxon>Haptophyta</taxon>
        <taxon>Prymnesiophyceae</taxon>
        <taxon>Isochrysidales</taxon>
        <taxon>Noelaerhabdaceae</taxon>
        <taxon>Emiliania</taxon>
    </lineage>
</organism>
<dbReference type="GeneID" id="17284414"/>
<evidence type="ECO:0000256" key="1">
    <source>
        <dbReference type="SAM" id="SignalP"/>
    </source>
</evidence>
<feature type="signal peptide" evidence="1">
    <location>
        <begin position="1"/>
        <end position="17"/>
    </location>
</feature>
<feature type="chain" id="PRO_5044053702" description="YchJ-like middle NTF2-like domain-containing protein" evidence="1">
    <location>
        <begin position="18"/>
        <end position="248"/>
    </location>
</feature>
<dbReference type="InterPro" id="IPR032710">
    <property type="entry name" value="NTF2-like_dom_sf"/>
</dbReference>
<dbReference type="Proteomes" id="UP000013827">
    <property type="component" value="Unassembled WGS sequence"/>
</dbReference>
<evidence type="ECO:0000313" key="3">
    <source>
        <dbReference type="EnsemblProtists" id="EOD39145"/>
    </source>
</evidence>
<dbReference type="KEGG" id="ehx:EMIHUDRAFT_460410"/>
<proteinExistence type="predicted"/>
<reference evidence="3" key="2">
    <citation type="submission" date="2024-10" db="UniProtKB">
        <authorList>
            <consortium name="EnsemblProtists"/>
        </authorList>
    </citation>
    <scope>IDENTIFICATION</scope>
</reference>